<dbReference type="GO" id="GO:0140078">
    <property type="term" value="F:class I DNA-(apurinic or apyrimidinic site) endonuclease activity"/>
    <property type="evidence" value="ECO:0007669"/>
    <property type="project" value="UniProtKB-EC"/>
</dbReference>
<keyword evidence="13" id="KW-1185">Reference proteome</keyword>
<protein>
    <recommendedName>
        <fullName evidence="10">Endonuclease III</fullName>
        <ecNumber evidence="10">4.2.99.18</ecNumber>
    </recommendedName>
    <alternativeName>
        <fullName evidence="10">DNA-(apurinic or apyrimidinic site) lyase</fullName>
    </alternativeName>
</protein>
<evidence type="ECO:0000256" key="7">
    <source>
        <dbReference type="ARBA" id="ARBA00023014"/>
    </source>
</evidence>
<dbReference type="InterPro" id="IPR011257">
    <property type="entry name" value="DNA_glycosylase"/>
</dbReference>
<dbReference type="InterPro" id="IPR003265">
    <property type="entry name" value="HhH-GPD_domain"/>
</dbReference>
<feature type="domain" description="HhH-GPD" evidence="11">
    <location>
        <begin position="44"/>
        <end position="192"/>
    </location>
</feature>
<dbReference type="PROSITE" id="PS01155">
    <property type="entry name" value="ENDONUCLEASE_III_2"/>
    <property type="match status" value="1"/>
</dbReference>
<keyword evidence="10" id="KW-0456">Lyase</keyword>
<evidence type="ECO:0000256" key="5">
    <source>
        <dbReference type="ARBA" id="ARBA00022801"/>
    </source>
</evidence>
<evidence type="ECO:0000256" key="9">
    <source>
        <dbReference type="ARBA" id="ARBA00023295"/>
    </source>
</evidence>
<comment type="similarity">
    <text evidence="1 10">Belongs to the Nth/MutY family.</text>
</comment>
<keyword evidence="12" id="KW-0540">Nuclease</keyword>
<evidence type="ECO:0000256" key="8">
    <source>
        <dbReference type="ARBA" id="ARBA00023204"/>
    </source>
</evidence>
<dbReference type="RefSeq" id="WP_212780719.1">
    <property type="nucleotide sequence ID" value="NZ_BMAY01000005.1"/>
</dbReference>
<dbReference type="SUPFAM" id="SSF48150">
    <property type="entry name" value="DNA-glycosylase"/>
    <property type="match status" value="1"/>
</dbReference>
<dbReference type="CDD" id="cd00056">
    <property type="entry name" value="ENDO3c"/>
    <property type="match status" value="1"/>
</dbReference>
<keyword evidence="2" id="KW-0004">4Fe-4S</keyword>
<dbReference type="Proteomes" id="UP000677218">
    <property type="component" value="Unassembled WGS sequence"/>
</dbReference>
<keyword evidence="7" id="KW-0411">Iron-sulfur</keyword>
<evidence type="ECO:0000256" key="10">
    <source>
        <dbReference type="HAMAP-Rule" id="MF_00942"/>
    </source>
</evidence>
<keyword evidence="12" id="KW-0255">Endonuclease</keyword>
<keyword evidence="9 10" id="KW-0326">Glycosidase</keyword>
<accession>A0A916QKA1</accession>
<comment type="caution">
    <text evidence="10">Lacks conserved residue(s) required for the propagation of feature annotation.</text>
</comment>
<keyword evidence="3" id="KW-0479">Metal-binding</keyword>
<dbReference type="GO" id="GO:0019104">
    <property type="term" value="F:DNA N-glycosylase activity"/>
    <property type="evidence" value="ECO:0007669"/>
    <property type="project" value="UniProtKB-UniRule"/>
</dbReference>
<keyword evidence="6" id="KW-0408">Iron</keyword>
<evidence type="ECO:0000256" key="3">
    <source>
        <dbReference type="ARBA" id="ARBA00022723"/>
    </source>
</evidence>
<dbReference type="Pfam" id="PF00633">
    <property type="entry name" value="HHH"/>
    <property type="match status" value="1"/>
</dbReference>
<dbReference type="PANTHER" id="PTHR10359:SF18">
    <property type="entry name" value="ENDONUCLEASE III"/>
    <property type="match status" value="1"/>
</dbReference>
<dbReference type="GO" id="GO:0051539">
    <property type="term" value="F:4 iron, 4 sulfur cluster binding"/>
    <property type="evidence" value="ECO:0007669"/>
    <property type="project" value="UniProtKB-KW"/>
</dbReference>
<dbReference type="GO" id="GO:0003677">
    <property type="term" value="F:DNA binding"/>
    <property type="evidence" value="ECO:0007669"/>
    <property type="project" value="UniProtKB-UniRule"/>
</dbReference>
<dbReference type="HAMAP" id="MF_00942">
    <property type="entry name" value="Nth"/>
    <property type="match status" value="1"/>
</dbReference>
<evidence type="ECO:0000256" key="1">
    <source>
        <dbReference type="ARBA" id="ARBA00008343"/>
    </source>
</evidence>
<gene>
    <name evidence="10 12" type="primary">nth</name>
    <name evidence="12" type="ORF">LCB40_09050</name>
</gene>
<dbReference type="PANTHER" id="PTHR10359">
    <property type="entry name" value="A/G-SPECIFIC ADENINE GLYCOSYLASE/ENDONUCLEASE III"/>
    <property type="match status" value="1"/>
</dbReference>
<comment type="cofactor">
    <cofactor evidence="10">
        <name>[4Fe-4S] cluster</name>
        <dbReference type="ChEBI" id="CHEBI:49883"/>
    </cofactor>
    <text evidence="10">Binds 1 [4Fe-4S] cluster.</text>
</comment>
<keyword evidence="10" id="KW-0238">DNA-binding</keyword>
<proteinExistence type="inferred from homology"/>
<reference evidence="12" key="1">
    <citation type="submission" date="2020-08" db="EMBL/GenBank/DDBJ databases">
        <title>Taxonomic study for Lactobacillus species isolated from hardwood bark.</title>
        <authorList>
            <person name="Tohno M."/>
            <person name="Tanizawa Y."/>
        </authorList>
    </citation>
    <scope>NUCLEOTIDE SEQUENCE</scope>
    <source>
        <strain evidence="12">B40</strain>
    </source>
</reference>
<evidence type="ECO:0000313" key="13">
    <source>
        <dbReference type="Proteomes" id="UP000677218"/>
    </source>
</evidence>
<evidence type="ECO:0000259" key="11">
    <source>
        <dbReference type="SMART" id="SM00478"/>
    </source>
</evidence>
<evidence type="ECO:0000256" key="4">
    <source>
        <dbReference type="ARBA" id="ARBA00022763"/>
    </source>
</evidence>
<evidence type="ECO:0000313" key="12">
    <source>
        <dbReference type="EMBL" id="GFZ27025.1"/>
    </source>
</evidence>
<dbReference type="SMART" id="SM00478">
    <property type="entry name" value="ENDO3c"/>
    <property type="match status" value="1"/>
</dbReference>
<dbReference type="Pfam" id="PF00730">
    <property type="entry name" value="HhH-GPD"/>
    <property type="match status" value="1"/>
</dbReference>
<keyword evidence="5 10" id="KW-0378">Hydrolase</keyword>
<dbReference type="InterPro" id="IPR000445">
    <property type="entry name" value="HhH_motif"/>
</dbReference>
<keyword evidence="8 10" id="KW-0234">DNA repair</keyword>
<comment type="caution">
    <text evidence="12">The sequence shown here is derived from an EMBL/GenBank/DDBJ whole genome shotgun (WGS) entry which is preliminary data.</text>
</comment>
<comment type="catalytic activity">
    <reaction evidence="10">
        <text>2'-deoxyribonucleotide-(2'-deoxyribose 5'-phosphate)-2'-deoxyribonucleotide-DNA = a 3'-end 2'-deoxyribonucleotide-(2,3-dehydro-2,3-deoxyribose 5'-phosphate)-DNA + a 5'-end 5'-phospho-2'-deoxyribonucleoside-DNA + H(+)</text>
        <dbReference type="Rhea" id="RHEA:66592"/>
        <dbReference type="Rhea" id="RHEA-COMP:13180"/>
        <dbReference type="Rhea" id="RHEA-COMP:16897"/>
        <dbReference type="Rhea" id="RHEA-COMP:17067"/>
        <dbReference type="ChEBI" id="CHEBI:15378"/>
        <dbReference type="ChEBI" id="CHEBI:136412"/>
        <dbReference type="ChEBI" id="CHEBI:157695"/>
        <dbReference type="ChEBI" id="CHEBI:167181"/>
        <dbReference type="EC" id="4.2.99.18"/>
    </reaction>
</comment>
<dbReference type="Gene3D" id="1.10.1670.10">
    <property type="entry name" value="Helix-hairpin-Helix base-excision DNA repair enzymes (C-terminal)"/>
    <property type="match status" value="1"/>
</dbReference>
<dbReference type="AlphaFoldDB" id="A0A916QKA1"/>
<dbReference type="GO" id="GO:0046872">
    <property type="term" value="F:metal ion binding"/>
    <property type="evidence" value="ECO:0007669"/>
    <property type="project" value="UniProtKB-KW"/>
</dbReference>
<sequence length="208" mass="23650">MDDPKLISDDQARDVLRRIANMYPDAEGSLLWDTRFHLVCAVLMSAQTTDKMVNRIMPKFTEDFPWPQDLASAPISEIEADINKLGLYHSKAKHLKAMAEMLVKDYHGRVPHTKAELVKLPGVGEKTASVVLSDGFGIPAIAVDTHVSRIAKRFKIVPQNYNPHQIQQRLQELLPKDEWTETHHAMIYFGRNNLPARLKDVDPYSVLK</sequence>
<name>A0A916QKA1_9LACO</name>
<evidence type="ECO:0000256" key="2">
    <source>
        <dbReference type="ARBA" id="ARBA00022485"/>
    </source>
</evidence>
<dbReference type="InterPro" id="IPR023170">
    <property type="entry name" value="HhH_base_excis_C"/>
</dbReference>
<dbReference type="EMBL" id="BMAY01000005">
    <property type="protein sequence ID" value="GFZ27025.1"/>
    <property type="molecule type" value="Genomic_DNA"/>
</dbReference>
<comment type="function">
    <text evidence="10">DNA repair enzyme that has both DNA N-glycosylase activity and AP-lyase activity. The DNA N-glycosylase activity releases various damaged pyrimidines from DNA by cleaving the N-glycosidic bond, leaving an AP (apurinic/apyrimidinic) site. The AP-lyase activity cleaves the phosphodiester bond 3' to the AP site by a beta-elimination, leaving a 3'-terminal unsaturated sugar and a product with a terminal 5'-phosphate.</text>
</comment>
<dbReference type="InterPro" id="IPR004036">
    <property type="entry name" value="Endonuclease-III-like_CS2"/>
</dbReference>
<keyword evidence="4 10" id="KW-0227">DNA damage</keyword>
<dbReference type="InterPro" id="IPR005759">
    <property type="entry name" value="Nth"/>
</dbReference>
<dbReference type="EC" id="4.2.99.18" evidence="10"/>
<dbReference type="PIRSF" id="PIRSF001435">
    <property type="entry name" value="Nth"/>
    <property type="match status" value="1"/>
</dbReference>
<dbReference type="GO" id="GO:0006285">
    <property type="term" value="P:base-excision repair, AP site formation"/>
    <property type="evidence" value="ECO:0007669"/>
    <property type="project" value="TreeGrafter"/>
</dbReference>
<organism evidence="12 13">
    <name type="scientific">Lactobacillus corticis</name>
    <dbReference type="NCBI Taxonomy" id="2201249"/>
    <lineage>
        <taxon>Bacteria</taxon>
        <taxon>Bacillati</taxon>
        <taxon>Bacillota</taxon>
        <taxon>Bacilli</taxon>
        <taxon>Lactobacillales</taxon>
        <taxon>Lactobacillaceae</taxon>
        <taxon>Lactobacillus</taxon>
    </lineage>
</organism>
<evidence type="ECO:0000256" key="6">
    <source>
        <dbReference type="ARBA" id="ARBA00023004"/>
    </source>
</evidence>
<dbReference type="Gene3D" id="1.10.340.30">
    <property type="entry name" value="Hypothetical protein, domain 2"/>
    <property type="match status" value="1"/>
</dbReference>
<dbReference type="FunFam" id="1.10.340.30:FF:000001">
    <property type="entry name" value="Endonuclease III"/>
    <property type="match status" value="1"/>
</dbReference>